<evidence type="ECO:0000313" key="1">
    <source>
        <dbReference type="EMBL" id="PHT30362.1"/>
    </source>
</evidence>
<accession>A0A2G2VBK2</accession>
<reference evidence="2" key="2">
    <citation type="journal article" date="2017" name="J. Anim. Genet.">
        <title>Multiple reference genome sequences of hot pepper reveal the massive evolution of plant disease resistance genes by retroduplication.</title>
        <authorList>
            <person name="Kim S."/>
            <person name="Park J."/>
            <person name="Yeom S.-I."/>
            <person name="Kim Y.-M."/>
            <person name="Seo E."/>
            <person name="Kim K.-T."/>
            <person name="Kim M.-S."/>
            <person name="Lee J.M."/>
            <person name="Cheong K."/>
            <person name="Shin H.-S."/>
            <person name="Kim S.-B."/>
            <person name="Han K."/>
            <person name="Lee J."/>
            <person name="Park M."/>
            <person name="Lee H.-A."/>
            <person name="Lee H.-Y."/>
            <person name="Lee Y."/>
            <person name="Oh S."/>
            <person name="Lee J.H."/>
            <person name="Choi E."/>
            <person name="Choi E."/>
            <person name="Lee S.E."/>
            <person name="Jeon J."/>
            <person name="Kim H."/>
            <person name="Choi G."/>
            <person name="Song H."/>
            <person name="Lee J."/>
            <person name="Lee S.-C."/>
            <person name="Kwon J.-K."/>
            <person name="Lee H.-Y."/>
            <person name="Koo N."/>
            <person name="Hong Y."/>
            <person name="Kim R.W."/>
            <person name="Kang W.-H."/>
            <person name="Huh J.H."/>
            <person name="Kang B.-C."/>
            <person name="Yang T.-J."/>
            <person name="Lee Y.-H."/>
            <person name="Bennetzen J.L."/>
            <person name="Choi D."/>
        </authorList>
    </citation>
    <scope>NUCLEOTIDE SEQUENCE [LARGE SCALE GENOMIC DNA]</scope>
    <source>
        <strain evidence="2">cv. PBC81</strain>
    </source>
</reference>
<dbReference type="AlphaFoldDB" id="A0A2G2VBK2"/>
<keyword evidence="2" id="KW-1185">Reference proteome</keyword>
<organism evidence="1 2">
    <name type="scientific">Capsicum baccatum</name>
    <name type="common">Peruvian pepper</name>
    <dbReference type="NCBI Taxonomy" id="33114"/>
    <lineage>
        <taxon>Eukaryota</taxon>
        <taxon>Viridiplantae</taxon>
        <taxon>Streptophyta</taxon>
        <taxon>Embryophyta</taxon>
        <taxon>Tracheophyta</taxon>
        <taxon>Spermatophyta</taxon>
        <taxon>Magnoliopsida</taxon>
        <taxon>eudicotyledons</taxon>
        <taxon>Gunneridae</taxon>
        <taxon>Pentapetalae</taxon>
        <taxon>asterids</taxon>
        <taxon>lamiids</taxon>
        <taxon>Solanales</taxon>
        <taxon>Solanaceae</taxon>
        <taxon>Solanoideae</taxon>
        <taxon>Capsiceae</taxon>
        <taxon>Capsicum</taxon>
    </lineage>
</organism>
<sequence length="195" mass="22747">MTPDMEDSDSDYLFVIDDDGRKKYSQQLQESEDQQIDRLRREESLVKGQGTQHAYRWFWHERRWTRLLSCLEQLGEGWGTMAMVKSSVRWCIIYGIQLQIKKNDERIASSSNESNVIQEQYWKRLKEKPKSLSEQRLAWLREPTGAVAKASLHRAIVTAYGPEPGWSIHDQDEAWAKLSGGPNRLMLKNQRMSCG</sequence>
<reference evidence="1 2" key="1">
    <citation type="journal article" date="2017" name="Genome Biol.">
        <title>New reference genome sequences of hot pepper reveal the massive evolution of plant disease-resistance genes by retroduplication.</title>
        <authorList>
            <person name="Kim S."/>
            <person name="Park J."/>
            <person name="Yeom S.I."/>
            <person name="Kim Y.M."/>
            <person name="Seo E."/>
            <person name="Kim K.T."/>
            <person name="Kim M.S."/>
            <person name="Lee J.M."/>
            <person name="Cheong K."/>
            <person name="Shin H.S."/>
            <person name="Kim S.B."/>
            <person name="Han K."/>
            <person name="Lee J."/>
            <person name="Park M."/>
            <person name="Lee H.A."/>
            <person name="Lee H.Y."/>
            <person name="Lee Y."/>
            <person name="Oh S."/>
            <person name="Lee J.H."/>
            <person name="Choi E."/>
            <person name="Choi E."/>
            <person name="Lee S.E."/>
            <person name="Jeon J."/>
            <person name="Kim H."/>
            <person name="Choi G."/>
            <person name="Song H."/>
            <person name="Lee J."/>
            <person name="Lee S.C."/>
            <person name="Kwon J.K."/>
            <person name="Lee H.Y."/>
            <person name="Koo N."/>
            <person name="Hong Y."/>
            <person name="Kim R.W."/>
            <person name="Kang W.H."/>
            <person name="Huh J.H."/>
            <person name="Kang B.C."/>
            <person name="Yang T.J."/>
            <person name="Lee Y.H."/>
            <person name="Bennetzen J.L."/>
            <person name="Choi D."/>
        </authorList>
    </citation>
    <scope>NUCLEOTIDE SEQUENCE [LARGE SCALE GENOMIC DNA]</scope>
    <source>
        <strain evidence="2">cv. PBC81</strain>
    </source>
</reference>
<name>A0A2G2VBK2_CAPBA</name>
<evidence type="ECO:0000313" key="2">
    <source>
        <dbReference type="Proteomes" id="UP000224567"/>
    </source>
</evidence>
<proteinExistence type="predicted"/>
<dbReference type="EMBL" id="MLFT02000038">
    <property type="protein sequence ID" value="PHT30362.1"/>
    <property type="molecule type" value="Genomic_DNA"/>
</dbReference>
<gene>
    <name evidence="1" type="ORF">CQW23_30056</name>
</gene>
<comment type="caution">
    <text evidence="1">The sequence shown here is derived from an EMBL/GenBank/DDBJ whole genome shotgun (WGS) entry which is preliminary data.</text>
</comment>
<protein>
    <submittedName>
        <fullName evidence="1">Uncharacterized protein</fullName>
    </submittedName>
</protein>
<dbReference type="Proteomes" id="UP000224567">
    <property type="component" value="Unassembled WGS sequence"/>
</dbReference>